<feature type="domain" description="Solute-binding protein family 5" evidence="4">
    <location>
        <begin position="88"/>
        <end position="458"/>
    </location>
</feature>
<evidence type="ECO:0000256" key="1">
    <source>
        <dbReference type="ARBA" id="ARBA00004418"/>
    </source>
</evidence>
<organism evidence="5 6">
    <name type="scientific">Roseomonas populi</name>
    <dbReference type="NCBI Taxonomy" id="3121582"/>
    <lineage>
        <taxon>Bacteria</taxon>
        <taxon>Pseudomonadati</taxon>
        <taxon>Pseudomonadota</taxon>
        <taxon>Alphaproteobacteria</taxon>
        <taxon>Acetobacterales</taxon>
        <taxon>Roseomonadaceae</taxon>
        <taxon>Roseomonas</taxon>
    </lineage>
</organism>
<comment type="subcellular location">
    <subcellularLocation>
        <location evidence="1">Periplasm</location>
    </subcellularLocation>
</comment>
<comment type="caution">
    <text evidence="5">The sequence shown here is derived from an EMBL/GenBank/DDBJ whole genome shotgun (WGS) entry which is preliminary data.</text>
</comment>
<comment type="similarity">
    <text evidence="2">Belongs to the bacterial solute-binding protein 5 family.</text>
</comment>
<keyword evidence="3" id="KW-0732">Signal</keyword>
<dbReference type="InterPro" id="IPR006311">
    <property type="entry name" value="TAT_signal"/>
</dbReference>
<dbReference type="InterPro" id="IPR030678">
    <property type="entry name" value="Peptide/Ni-bd"/>
</dbReference>
<dbReference type="InterPro" id="IPR039424">
    <property type="entry name" value="SBP_5"/>
</dbReference>
<keyword evidence="6" id="KW-1185">Reference proteome</keyword>
<dbReference type="Pfam" id="PF00496">
    <property type="entry name" value="SBP_bac_5"/>
    <property type="match status" value="1"/>
</dbReference>
<dbReference type="InterPro" id="IPR000914">
    <property type="entry name" value="SBP_5_dom"/>
</dbReference>
<accession>A0ABT1XBH8</accession>
<evidence type="ECO:0000259" key="4">
    <source>
        <dbReference type="Pfam" id="PF00496"/>
    </source>
</evidence>
<evidence type="ECO:0000256" key="2">
    <source>
        <dbReference type="ARBA" id="ARBA00005695"/>
    </source>
</evidence>
<sequence length="545" mass="59920">MPTDRRRFLAGAMAGSGLVTGGLTAGSLATGGFARPALAQAAGSRVLKFIPQSDVAVTDPIITTAYVSRHHGYLLWDTLYGFDEDFSPQPQMAAGHKVEEDGKRVTITLRPGMKWHDGGAVTAKDCVASIRRWAARDALGQVLMARTDALEAADDLNIVFRLKQPFPMLFSALGKPSTPVCFMMPERIAQTDPAQPIKELIGSGPFRWKADERVPGSRVVYERFADYVPRADGNVSWTAGPKRVNLDRVEWHVIPDASTASNALTNGEMDWWEQPTADLQPTLRRNRNVVMEIPDPTGLCAVARFNFLHPPFNNPAIRRALLGGVVQGDFMTAVIGTDRSLWKDGNGYFPPGTPLANDVGMEALTSPRDYEKVKRDLAAAGYKGEKVVLLAASDFPSLNALAQVGHDMLTKCGMNVEFVSTDWGSVVQRRASKEAADKGGWSMFFTFWAGLDMINPGVSQSLRGNGQSAWFGWPTMPRLEELRTSWFDAPDLDGQKKVAEEIQKVAFEEVPYLPLGQYFQATAYRRNISSVPKGFPMFWSVQKTA</sequence>
<dbReference type="Proteomes" id="UP001524642">
    <property type="component" value="Unassembled WGS sequence"/>
</dbReference>
<evidence type="ECO:0000313" key="5">
    <source>
        <dbReference type="EMBL" id="MCR0985491.1"/>
    </source>
</evidence>
<reference evidence="5 6" key="1">
    <citation type="submission" date="2022-06" db="EMBL/GenBank/DDBJ databases">
        <title>Roseomonas CN29.</title>
        <authorList>
            <person name="Cheng Y."/>
            <person name="He X."/>
        </authorList>
    </citation>
    <scope>NUCLEOTIDE SEQUENCE [LARGE SCALE GENOMIC DNA]</scope>
    <source>
        <strain evidence="5 6">CN29</strain>
    </source>
</reference>
<dbReference type="PIRSF" id="PIRSF002741">
    <property type="entry name" value="MppA"/>
    <property type="match status" value="1"/>
</dbReference>
<proteinExistence type="inferred from homology"/>
<dbReference type="PROSITE" id="PS51318">
    <property type="entry name" value="TAT"/>
    <property type="match status" value="1"/>
</dbReference>
<dbReference type="PANTHER" id="PTHR30290:SF38">
    <property type="entry name" value="D,D-DIPEPTIDE-BINDING PERIPLASMIC PROTEIN DDPA-RELATED"/>
    <property type="match status" value="1"/>
</dbReference>
<dbReference type="SUPFAM" id="SSF53850">
    <property type="entry name" value="Periplasmic binding protein-like II"/>
    <property type="match status" value="1"/>
</dbReference>
<dbReference type="Gene3D" id="3.10.105.10">
    <property type="entry name" value="Dipeptide-binding Protein, Domain 3"/>
    <property type="match status" value="1"/>
</dbReference>
<evidence type="ECO:0000256" key="3">
    <source>
        <dbReference type="ARBA" id="ARBA00022729"/>
    </source>
</evidence>
<dbReference type="Gene3D" id="3.40.190.10">
    <property type="entry name" value="Periplasmic binding protein-like II"/>
    <property type="match status" value="1"/>
</dbReference>
<name>A0ABT1XBH8_9PROT</name>
<evidence type="ECO:0000313" key="6">
    <source>
        <dbReference type="Proteomes" id="UP001524642"/>
    </source>
</evidence>
<gene>
    <name evidence="5" type="ORF">NRP21_25900</name>
</gene>
<protein>
    <submittedName>
        <fullName evidence="5">ABC transporter substrate-binding protein</fullName>
    </submittedName>
</protein>
<dbReference type="CDD" id="cd08502">
    <property type="entry name" value="PBP2_NikA_DppA_OppA_like_16"/>
    <property type="match status" value="1"/>
</dbReference>
<dbReference type="PANTHER" id="PTHR30290">
    <property type="entry name" value="PERIPLASMIC BINDING COMPONENT OF ABC TRANSPORTER"/>
    <property type="match status" value="1"/>
</dbReference>
<dbReference type="EMBL" id="JANJOU010000035">
    <property type="protein sequence ID" value="MCR0985491.1"/>
    <property type="molecule type" value="Genomic_DNA"/>
</dbReference>